<proteinExistence type="predicted"/>
<name>A0A4V3CF37_9FIRM</name>
<dbReference type="Proteomes" id="UP000295064">
    <property type="component" value="Unassembled WGS sequence"/>
</dbReference>
<dbReference type="AlphaFoldDB" id="A0A4V3CF37"/>
<protein>
    <submittedName>
        <fullName evidence="1">Uncharacterized protein</fullName>
    </submittedName>
</protein>
<dbReference type="RefSeq" id="WP_279512871.1">
    <property type="nucleotide sequence ID" value="NZ_SNWX01000006.1"/>
</dbReference>
<reference evidence="1 2" key="1">
    <citation type="submission" date="2019-03" db="EMBL/GenBank/DDBJ databases">
        <title>Subsurface microbial communities from deep shales in Ohio and West Virginia, USA.</title>
        <authorList>
            <person name="Wrighton K."/>
        </authorList>
    </citation>
    <scope>NUCLEOTIDE SEQUENCE [LARGE SCALE GENOMIC DNA]</scope>
    <source>
        <strain evidence="1 2">MA284_T2</strain>
    </source>
</reference>
<gene>
    <name evidence="1" type="ORF">DFR79_106135</name>
</gene>
<sequence>MAKETMGVTYQEKGRKVKETIDISNMSADEMFEEVKRITGEGDN</sequence>
<evidence type="ECO:0000313" key="2">
    <source>
        <dbReference type="Proteomes" id="UP000295064"/>
    </source>
</evidence>
<evidence type="ECO:0000313" key="1">
    <source>
        <dbReference type="EMBL" id="TDO92322.1"/>
    </source>
</evidence>
<organism evidence="1 2">
    <name type="scientific">Halanaerobium saccharolyticum</name>
    <dbReference type="NCBI Taxonomy" id="43595"/>
    <lineage>
        <taxon>Bacteria</taxon>
        <taxon>Bacillati</taxon>
        <taxon>Bacillota</taxon>
        <taxon>Clostridia</taxon>
        <taxon>Halanaerobiales</taxon>
        <taxon>Halanaerobiaceae</taxon>
        <taxon>Halanaerobium</taxon>
    </lineage>
</organism>
<dbReference type="EMBL" id="SNWX01000006">
    <property type="protein sequence ID" value="TDO92322.1"/>
    <property type="molecule type" value="Genomic_DNA"/>
</dbReference>
<accession>A0A4V3CF37</accession>
<comment type="caution">
    <text evidence="1">The sequence shown here is derived from an EMBL/GenBank/DDBJ whole genome shotgun (WGS) entry which is preliminary data.</text>
</comment>